<proteinExistence type="predicted"/>
<accession>A0A316U6F5</accession>
<evidence type="ECO:0000256" key="1">
    <source>
        <dbReference type="SAM" id="SignalP"/>
    </source>
</evidence>
<gene>
    <name evidence="2" type="ORF">BCV69DRAFT_201142</name>
</gene>
<name>A0A316U6F5_9BASI</name>
<protein>
    <recommendedName>
        <fullName evidence="4">Secreted protein</fullName>
    </recommendedName>
</protein>
<dbReference type="Proteomes" id="UP000245942">
    <property type="component" value="Unassembled WGS sequence"/>
</dbReference>
<keyword evidence="3" id="KW-1185">Reference proteome</keyword>
<reference evidence="2 3" key="1">
    <citation type="journal article" date="2018" name="Mol. Biol. Evol.">
        <title>Broad Genomic Sampling Reveals a Smut Pathogenic Ancestry of the Fungal Clade Ustilaginomycotina.</title>
        <authorList>
            <person name="Kijpornyongpan T."/>
            <person name="Mondo S.J."/>
            <person name="Barry K."/>
            <person name="Sandor L."/>
            <person name="Lee J."/>
            <person name="Lipzen A."/>
            <person name="Pangilinan J."/>
            <person name="LaButti K."/>
            <person name="Hainaut M."/>
            <person name="Henrissat B."/>
            <person name="Grigoriev I.V."/>
            <person name="Spatafora J.W."/>
            <person name="Aime M.C."/>
        </authorList>
    </citation>
    <scope>NUCLEOTIDE SEQUENCE [LARGE SCALE GENOMIC DNA]</scope>
    <source>
        <strain evidence="2 3">MCA 4718</strain>
    </source>
</reference>
<dbReference type="AlphaFoldDB" id="A0A316U6F5"/>
<feature type="signal peptide" evidence="1">
    <location>
        <begin position="1"/>
        <end position="15"/>
    </location>
</feature>
<sequence>MSRCLLALLLYCVSATYWPQPSHLFLSRQICLARNTIVVTVVFSYSRATSCSLSTLPACMGCRTHRRTYE</sequence>
<dbReference type="RefSeq" id="XP_025348007.1">
    <property type="nucleotide sequence ID" value="XM_025489684.1"/>
</dbReference>
<evidence type="ECO:0000313" key="3">
    <source>
        <dbReference type="Proteomes" id="UP000245942"/>
    </source>
</evidence>
<keyword evidence="1" id="KW-0732">Signal</keyword>
<dbReference type="GeneID" id="37011418"/>
<organism evidence="2 3">
    <name type="scientific">Pseudomicrostroma glucosiphilum</name>
    <dbReference type="NCBI Taxonomy" id="1684307"/>
    <lineage>
        <taxon>Eukaryota</taxon>
        <taxon>Fungi</taxon>
        <taxon>Dikarya</taxon>
        <taxon>Basidiomycota</taxon>
        <taxon>Ustilaginomycotina</taxon>
        <taxon>Exobasidiomycetes</taxon>
        <taxon>Microstromatales</taxon>
        <taxon>Microstromatales incertae sedis</taxon>
        <taxon>Pseudomicrostroma</taxon>
    </lineage>
</organism>
<evidence type="ECO:0008006" key="4">
    <source>
        <dbReference type="Google" id="ProtNLM"/>
    </source>
</evidence>
<dbReference type="EMBL" id="KZ819327">
    <property type="protein sequence ID" value="PWN20847.1"/>
    <property type="molecule type" value="Genomic_DNA"/>
</dbReference>
<feature type="chain" id="PRO_5016320034" description="Secreted protein" evidence="1">
    <location>
        <begin position="16"/>
        <end position="70"/>
    </location>
</feature>
<evidence type="ECO:0000313" key="2">
    <source>
        <dbReference type="EMBL" id="PWN20847.1"/>
    </source>
</evidence>